<reference evidence="12" key="1">
    <citation type="submission" date="2017-01" db="EMBL/GenBank/DDBJ databases">
        <authorList>
            <person name="Mah S.A."/>
            <person name="Swanson W.J."/>
            <person name="Moy G.W."/>
            <person name="Vacquier V.D."/>
        </authorList>
    </citation>
    <scope>NUCLEOTIDE SEQUENCE [LARGE SCALE GENOMIC DNA]</scope>
    <source>
        <strain evidence="12">124861</strain>
    </source>
</reference>
<keyword evidence="4 8" id="KW-0554">One-carbon metabolism</keyword>
<evidence type="ECO:0000256" key="8">
    <source>
        <dbReference type="PIRNR" id="PIRNR000194"/>
    </source>
</evidence>
<evidence type="ECO:0000256" key="1">
    <source>
        <dbReference type="ARBA" id="ARBA00004903"/>
    </source>
</evidence>
<dbReference type="GO" id="GO:0004146">
    <property type="term" value="F:dihydrofolate reductase activity"/>
    <property type="evidence" value="ECO:0007669"/>
    <property type="project" value="UniProtKB-EC"/>
</dbReference>
<comment type="function">
    <text evidence="7 8">Key enzyme in folate metabolism. Catalyzes an essential reaction for de novo glycine and purine synthesis, and for DNA precursor synthesis.</text>
</comment>
<comment type="pathway">
    <text evidence="1 8">Cofactor biosynthesis; tetrahydrofolate biosynthesis; 5,6,7,8-tetrahydrofolate from 7,8-dihydrofolate: step 1/1.</text>
</comment>
<dbReference type="GO" id="GO:0046655">
    <property type="term" value="P:folic acid metabolic process"/>
    <property type="evidence" value="ECO:0007669"/>
    <property type="project" value="TreeGrafter"/>
</dbReference>
<dbReference type="Gene3D" id="3.40.430.10">
    <property type="entry name" value="Dihydrofolate Reductase, subunit A"/>
    <property type="match status" value="1"/>
</dbReference>
<proteinExistence type="inferred from homology"/>
<dbReference type="GO" id="GO:0046452">
    <property type="term" value="P:dihydrofolate metabolic process"/>
    <property type="evidence" value="ECO:0007669"/>
    <property type="project" value="TreeGrafter"/>
</dbReference>
<dbReference type="EC" id="1.5.1.3" evidence="3 8"/>
<feature type="domain" description="DHFR" evidence="10">
    <location>
        <begin position="3"/>
        <end position="160"/>
    </location>
</feature>
<dbReference type="PANTHER" id="PTHR48069">
    <property type="entry name" value="DIHYDROFOLATE REDUCTASE"/>
    <property type="match status" value="1"/>
</dbReference>
<dbReference type="Pfam" id="PF00186">
    <property type="entry name" value="DHFR_1"/>
    <property type="match status" value="1"/>
</dbReference>
<dbReference type="Proteomes" id="UP000193303">
    <property type="component" value="Unassembled WGS sequence"/>
</dbReference>
<dbReference type="EMBL" id="MTAB01000006">
    <property type="protein sequence ID" value="OSI23600.1"/>
    <property type="molecule type" value="Genomic_DNA"/>
</dbReference>
<evidence type="ECO:0000313" key="12">
    <source>
        <dbReference type="Proteomes" id="UP000193303"/>
    </source>
</evidence>
<dbReference type="GO" id="GO:0005829">
    <property type="term" value="C:cytosol"/>
    <property type="evidence" value="ECO:0007669"/>
    <property type="project" value="TreeGrafter"/>
</dbReference>
<accession>A0A1X3DJF0</accession>
<dbReference type="GO" id="GO:0006730">
    <property type="term" value="P:one-carbon metabolic process"/>
    <property type="evidence" value="ECO:0007669"/>
    <property type="project" value="UniProtKB-KW"/>
</dbReference>
<dbReference type="GO" id="GO:0046654">
    <property type="term" value="P:tetrahydrofolate biosynthetic process"/>
    <property type="evidence" value="ECO:0007669"/>
    <property type="project" value="UniProtKB-UniPathway"/>
</dbReference>
<keyword evidence="6 8" id="KW-0560">Oxidoreductase</keyword>
<dbReference type="RefSeq" id="WP_085356857.1">
    <property type="nucleotide sequence ID" value="NZ_MTAA01000023.1"/>
</dbReference>
<dbReference type="FunFam" id="3.40.430.10:FF:000001">
    <property type="entry name" value="Dihydrofolate reductase"/>
    <property type="match status" value="1"/>
</dbReference>
<dbReference type="UniPathway" id="UPA00077">
    <property type="reaction ID" value="UER00158"/>
</dbReference>
<comment type="catalytic activity">
    <reaction evidence="8">
        <text>(6S)-5,6,7,8-tetrahydrofolate + NADP(+) = 7,8-dihydrofolate + NADPH + H(+)</text>
        <dbReference type="Rhea" id="RHEA:15009"/>
        <dbReference type="ChEBI" id="CHEBI:15378"/>
        <dbReference type="ChEBI" id="CHEBI:57451"/>
        <dbReference type="ChEBI" id="CHEBI:57453"/>
        <dbReference type="ChEBI" id="CHEBI:57783"/>
        <dbReference type="ChEBI" id="CHEBI:58349"/>
        <dbReference type="EC" id="1.5.1.3"/>
    </reaction>
</comment>
<comment type="similarity">
    <text evidence="2 8 9">Belongs to the dihydrofolate reductase family.</text>
</comment>
<evidence type="ECO:0000259" key="10">
    <source>
        <dbReference type="PROSITE" id="PS51330"/>
    </source>
</evidence>
<dbReference type="STRING" id="1931275.BV914_09625"/>
<evidence type="ECO:0000256" key="9">
    <source>
        <dbReference type="RuleBase" id="RU004474"/>
    </source>
</evidence>
<organism evidence="11 12">
    <name type="scientific">Neisseria dumasiana</name>
    <dbReference type="NCBI Taxonomy" id="1931275"/>
    <lineage>
        <taxon>Bacteria</taxon>
        <taxon>Pseudomonadati</taxon>
        <taxon>Pseudomonadota</taxon>
        <taxon>Betaproteobacteria</taxon>
        <taxon>Neisseriales</taxon>
        <taxon>Neisseriaceae</taxon>
        <taxon>Neisseria</taxon>
    </lineage>
</organism>
<keyword evidence="5 8" id="KW-0521">NADP</keyword>
<evidence type="ECO:0000256" key="2">
    <source>
        <dbReference type="ARBA" id="ARBA00009539"/>
    </source>
</evidence>
<dbReference type="InterPro" id="IPR012259">
    <property type="entry name" value="DHFR"/>
</dbReference>
<dbReference type="PRINTS" id="PR00070">
    <property type="entry name" value="DHFR"/>
</dbReference>
<dbReference type="PROSITE" id="PS51330">
    <property type="entry name" value="DHFR_2"/>
    <property type="match status" value="1"/>
</dbReference>
<evidence type="ECO:0000256" key="7">
    <source>
        <dbReference type="ARBA" id="ARBA00025067"/>
    </source>
</evidence>
<sequence>MQKITLIAACDNRNCIGINNTMPWHLPEDFAFFRNYTGGKPVIMGRKTWESLPKKPLPGRRNIVVTRQADYAAEGAETVCDLQSALEMCAEAEEIIIMGGAQIYTQALPLATDLRITEIDLDVAGDAFFPDIHPDDWQVNREGLRTAENGINYEFVHYRRVSSQK</sequence>
<evidence type="ECO:0000313" key="11">
    <source>
        <dbReference type="EMBL" id="OSI23600.1"/>
    </source>
</evidence>
<dbReference type="GO" id="GO:0070401">
    <property type="term" value="F:NADP+ binding"/>
    <property type="evidence" value="ECO:0007669"/>
    <property type="project" value="UniProtKB-ARBA"/>
</dbReference>
<dbReference type="InterPro" id="IPR024072">
    <property type="entry name" value="DHFR-like_dom_sf"/>
</dbReference>
<protein>
    <recommendedName>
        <fullName evidence="3 8">Dihydrofolate reductase</fullName>
        <ecNumber evidence="3 8">1.5.1.3</ecNumber>
    </recommendedName>
</protein>
<dbReference type="InterPro" id="IPR001796">
    <property type="entry name" value="DHFR_dom"/>
</dbReference>
<evidence type="ECO:0000256" key="6">
    <source>
        <dbReference type="ARBA" id="ARBA00023002"/>
    </source>
</evidence>
<dbReference type="CDD" id="cd00209">
    <property type="entry name" value="DHFR"/>
    <property type="match status" value="1"/>
</dbReference>
<name>A0A1X3DJF0_9NEIS</name>
<evidence type="ECO:0000256" key="5">
    <source>
        <dbReference type="ARBA" id="ARBA00022857"/>
    </source>
</evidence>
<dbReference type="PROSITE" id="PS00075">
    <property type="entry name" value="DHFR_1"/>
    <property type="match status" value="1"/>
</dbReference>
<evidence type="ECO:0000256" key="4">
    <source>
        <dbReference type="ARBA" id="ARBA00022563"/>
    </source>
</evidence>
<dbReference type="PANTHER" id="PTHR48069:SF3">
    <property type="entry name" value="DIHYDROFOLATE REDUCTASE"/>
    <property type="match status" value="1"/>
</dbReference>
<dbReference type="SUPFAM" id="SSF53597">
    <property type="entry name" value="Dihydrofolate reductase-like"/>
    <property type="match status" value="1"/>
</dbReference>
<gene>
    <name evidence="11" type="ORF">BV912_04125</name>
</gene>
<evidence type="ECO:0000256" key="3">
    <source>
        <dbReference type="ARBA" id="ARBA00012856"/>
    </source>
</evidence>
<dbReference type="OrthoDB" id="9804315at2"/>
<dbReference type="PIRSF" id="PIRSF000194">
    <property type="entry name" value="DHFR"/>
    <property type="match status" value="1"/>
</dbReference>
<dbReference type="InterPro" id="IPR017925">
    <property type="entry name" value="DHFR_CS"/>
</dbReference>
<dbReference type="AlphaFoldDB" id="A0A1X3DJF0"/>
<comment type="caution">
    <text evidence="11">The sequence shown here is derived from an EMBL/GenBank/DDBJ whole genome shotgun (WGS) entry which is preliminary data.</text>
</comment>